<evidence type="ECO:0000313" key="2">
    <source>
        <dbReference type="Proteomes" id="UP001157006"/>
    </source>
</evidence>
<sequence length="152" mass="17818">MFTDELNLQNHRVPCTLFCPLCDNCTEDEWHVMFDCSRTKQSWRITALLSVIEPWLQKYSNIQDVIFDTCCVEDWVTVGKIAILMDALWKFRNGMVWNGEKTEVEQIDMRVTQGLNVWISAQQQQPVMDNNNIEAKWFSPLQNRLKCNVDAV</sequence>
<keyword evidence="2" id="KW-1185">Reference proteome</keyword>
<reference evidence="1 2" key="1">
    <citation type="submission" date="2023-01" db="EMBL/GenBank/DDBJ databases">
        <authorList>
            <person name="Kreplak J."/>
        </authorList>
    </citation>
    <scope>NUCLEOTIDE SEQUENCE [LARGE SCALE GENOMIC DNA]</scope>
</reference>
<gene>
    <name evidence="1" type="ORF">VFH_V147840</name>
</gene>
<dbReference type="Proteomes" id="UP001157006">
    <property type="component" value="Chromosome 5"/>
</dbReference>
<organism evidence="1 2">
    <name type="scientific">Vicia faba</name>
    <name type="common">Broad bean</name>
    <name type="synonym">Faba vulgaris</name>
    <dbReference type="NCBI Taxonomy" id="3906"/>
    <lineage>
        <taxon>Eukaryota</taxon>
        <taxon>Viridiplantae</taxon>
        <taxon>Streptophyta</taxon>
        <taxon>Embryophyta</taxon>
        <taxon>Tracheophyta</taxon>
        <taxon>Spermatophyta</taxon>
        <taxon>Magnoliopsida</taxon>
        <taxon>eudicotyledons</taxon>
        <taxon>Gunneridae</taxon>
        <taxon>Pentapetalae</taxon>
        <taxon>rosids</taxon>
        <taxon>fabids</taxon>
        <taxon>Fabales</taxon>
        <taxon>Fabaceae</taxon>
        <taxon>Papilionoideae</taxon>
        <taxon>50 kb inversion clade</taxon>
        <taxon>NPAAA clade</taxon>
        <taxon>Hologalegina</taxon>
        <taxon>IRL clade</taxon>
        <taxon>Fabeae</taxon>
        <taxon>Vicia</taxon>
    </lineage>
</organism>
<protein>
    <recommendedName>
        <fullName evidence="3">Reverse transcriptase zinc-binding domain-containing protein</fullName>
    </recommendedName>
</protein>
<evidence type="ECO:0008006" key="3">
    <source>
        <dbReference type="Google" id="ProtNLM"/>
    </source>
</evidence>
<name>A0AAV1AXD5_VICFA</name>
<evidence type="ECO:0000313" key="1">
    <source>
        <dbReference type="EMBL" id="CAI8614812.1"/>
    </source>
</evidence>
<dbReference type="AlphaFoldDB" id="A0AAV1AXD5"/>
<accession>A0AAV1AXD5</accession>
<proteinExistence type="predicted"/>
<dbReference type="EMBL" id="OX451740">
    <property type="protein sequence ID" value="CAI8614812.1"/>
    <property type="molecule type" value="Genomic_DNA"/>
</dbReference>